<protein>
    <submittedName>
        <fullName evidence="2">Uncharacterized protein</fullName>
    </submittedName>
</protein>
<name>A0A3M6U6Z8_POCDA</name>
<evidence type="ECO:0000313" key="3">
    <source>
        <dbReference type="Proteomes" id="UP000275408"/>
    </source>
</evidence>
<organism evidence="2 3">
    <name type="scientific">Pocillopora damicornis</name>
    <name type="common">Cauliflower coral</name>
    <name type="synonym">Millepora damicornis</name>
    <dbReference type="NCBI Taxonomy" id="46731"/>
    <lineage>
        <taxon>Eukaryota</taxon>
        <taxon>Metazoa</taxon>
        <taxon>Cnidaria</taxon>
        <taxon>Anthozoa</taxon>
        <taxon>Hexacorallia</taxon>
        <taxon>Scleractinia</taxon>
        <taxon>Astrocoeniina</taxon>
        <taxon>Pocilloporidae</taxon>
        <taxon>Pocillopora</taxon>
    </lineage>
</organism>
<feature type="compositionally biased region" description="Polar residues" evidence="1">
    <location>
        <begin position="45"/>
        <end position="61"/>
    </location>
</feature>
<feature type="region of interest" description="Disordered" evidence="1">
    <location>
        <begin position="1"/>
        <end position="63"/>
    </location>
</feature>
<dbReference type="EMBL" id="RCHS01002149">
    <property type="protein sequence ID" value="RMX49319.1"/>
    <property type="molecule type" value="Genomic_DNA"/>
</dbReference>
<comment type="caution">
    <text evidence="2">The sequence shown here is derived from an EMBL/GenBank/DDBJ whole genome shotgun (WGS) entry which is preliminary data.</text>
</comment>
<reference evidence="2 3" key="1">
    <citation type="journal article" date="2018" name="Sci. Rep.">
        <title>Comparative analysis of the Pocillopora damicornis genome highlights role of immune system in coral evolution.</title>
        <authorList>
            <person name="Cunning R."/>
            <person name="Bay R.A."/>
            <person name="Gillette P."/>
            <person name="Baker A.C."/>
            <person name="Traylor-Knowles N."/>
        </authorList>
    </citation>
    <scope>NUCLEOTIDE SEQUENCE [LARGE SCALE GENOMIC DNA]</scope>
    <source>
        <strain evidence="2">RSMAS</strain>
        <tissue evidence="2">Whole animal</tissue>
    </source>
</reference>
<dbReference type="Proteomes" id="UP000275408">
    <property type="component" value="Unassembled WGS sequence"/>
</dbReference>
<sequence length="260" mass="30744">MLREKRRRQEQDVQSEERKETIREQTRERVRRLREKRREELRQAGNDTAHSEGSTSDTTPVFKSRMAKSRALKKTGQALPETPEKKAELLESISSSPQAVDLTLCQWNDGQEYHKLKCLKRECDQWGVEKFPFLPEEISDEVEEHVIWKRYDLLQDYSYHSFMAKWQQNQLDSLIENLPKDEVIHVHDYSKGYSCRQQDELQSEYFDVAKVSLHVIILYRHAVEPVDGNFSTDEEPTIIKKHLFVISDDEVQDFHSVHKA</sequence>
<feature type="compositionally biased region" description="Basic and acidic residues" evidence="1">
    <location>
        <begin position="1"/>
        <end position="28"/>
    </location>
</feature>
<keyword evidence="3" id="KW-1185">Reference proteome</keyword>
<evidence type="ECO:0000256" key="1">
    <source>
        <dbReference type="SAM" id="MobiDB-lite"/>
    </source>
</evidence>
<dbReference type="PANTHER" id="PTHR46601">
    <property type="entry name" value="ULP_PROTEASE DOMAIN-CONTAINING PROTEIN"/>
    <property type="match status" value="1"/>
</dbReference>
<dbReference type="AlphaFoldDB" id="A0A3M6U6Z8"/>
<evidence type="ECO:0000313" key="2">
    <source>
        <dbReference type="EMBL" id="RMX49319.1"/>
    </source>
</evidence>
<dbReference type="PANTHER" id="PTHR46601:SF1">
    <property type="entry name" value="ADF-H DOMAIN-CONTAINING PROTEIN"/>
    <property type="match status" value="1"/>
</dbReference>
<gene>
    <name evidence="2" type="ORF">pdam_00014458</name>
</gene>
<dbReference type="OrthoDB" id="5983328at2759"/>
<accession>A0A3M6U6Z8</accession>
<proteinExistence type="predicted"/>